<reference evidence="2 3" key="1">
    <citation type="submission" date="2020-08" db="EMBL/GenBank/DDBJ databases">
        <title>Genomic Encyclopedia of Type Strains, Phase IV (KMG-IV): sequencing the most valuable type-strain genomes for metagenomic binning, comparative biology and taxonomic classification.</title>
        <authorList>
            <person name="Goeker M."/>
        </authorList>
    </citation>
    <scope>NUCLEOTIDE SEQUENCE [LARGE SCALE GENOMIC DNA]</scope>
    <source>
        <strain evidence="2 3">DSM 29854</strain>
    </source>
</reference>
<dbReference type="Pfam" id="PF00929">
    <property type="entry name" value="RNase_T"/>
    <property type="match status" value="1"/>
</dbReference>
<evidence type="ECO:0000313" key="3">
    <source>
        <dbReference type="Proteomes" id="UP000563094"/>
    </source>
</evidence>
<feature type="domain" description="Exonuclease" evidence="1">
    <location>
        <begin position="4"/>
        <end position="187"/>
    </location>
</feature>
<name>A0A839GQ88_9BACT</name>
<dbReference type="InterPro" id="IPR013520">
    <property type="entry name" value="Ribonucl_H"/>
</dbReference>
<sequence length="193" mass="22050">MKIVSIDIETTGLDINLCQVIEIGAVIEDPVNIVPLEELPEFRAMLHYDTLHWEEVAQGLHKESGLLEEWEAAKAQGLLTQPEKVASMFRSFLIENGFVPGDEGQVVILAAGKNFTRFDRPRLEKLPEWKANIRFHNWAYDPCAYYIDVKTDQKPPDLKECKRRAGLIETKVIHKAVPDAKAIIELLRIKNIY</sequence>
<dbReference type="InterPro" id="IPR012337">
    <property type="entry name" value="RNaseH-like_sf"/>
</dbReference>
<gene>
    <name evidence="2" type="ORF">FHS90_003693</name>
</gene>
<keyword evidence="3" id="KW-1185">Reference proteome</keyword>
<dbReference type="InterPro" id="IPR036397">
    <property type="entry name" value="RNaseH_sf"/>
</dbReference>
<organism evidence="2 3">
    <name type="scientific">Rufibacter quisquiliarum</name>
    <dbReference type="NCBI Taxonomy" id="1549639"/>
    <lineage>
        <taxon>Bacteria</taxon>
        <taxon>Pseudomonadati</taxon>
        <taxon>Bacteroidota</taxon>
        <taxon>Cytophagia</taxon>
        <taxon>Cytophagales</taxon>
        <taxon>Hymenobacteraceae</taxon>
        <taxon>Rufibacter</taxon>
    </lineage>
</organism>
<evidence type="ECO:0000259" key="1">
    <source>
        <dbReference type="Pfam" id="PF00929"/>
    </source>
</evidence>
<evidence type="ECO:0000313" key="2">
    <source>
        <dbReference type="EMBL" id="MBA9078959.1"/>
    </source>
</evidence>
<dbReference type="SUPFAM" id="SSF53098">
    <property type="entry name" value="Ribonuclease H-like"/>
    <property type="match status" value="1"/>
</dbReference>
<accession>A0A839GQ88</accession>
<dbReference type="RefSeq" id="WP_182514016.1">
    <property type="nucleotide sequence ID" value="NZ_JACJIQ010000017.1"/>
</dbReference>
<proteinExistence type="predicted"/>
<comment type="caution">
    <text evidence="2">The sequence shown here is derived from an EMBL/GenBank/DDBJ whole genome shotgun (WGS) entry which is preliminary data.</text>
</comment>
<dbReference type="EMBL" id="JACJIQ010000017">
    <property type="protein sequence ID" value="MBA9078959.1"/>
    <property type="molecule type" value="Genomic_DNA"/>
</dbReference>
<protein>
    <submittedName>
        <fullName evidence="2">Oligoribonuclease (3'-5' exoribonuclease)</fullName>
    </submittedName>
</protein>
<dbReference type="Gene3D" id="3.30.420.10">
    <property type="entry name" value="Ribonuclease H-like superfamily/Ribonuclease H"/>
    <property type="match status" value="1"/>
</dbReference>
<dbReference type="Proteomes" id="UP000563094">
    <property type="component" value="Unassembled WGS sequence"/>
</dbReference>
<dbReference type="AlphaFoldDB" id="A0A839GQ88"/>
<dbReference type="GO" id="GO:0003676">
    <property type="term" value="F:nucleic acid binding"/>
    <property type="evidence" value="ECO:0007669"/>
    <property type="project" value="InterPro"/>
</dbReference>